<reference evidence="1 2" key="1">
    <citation type="submission" date="2024-01" db="EMBL/GenBank/DDBJ databases">
        <title>Genomic insights into the taxonomy and metabolism of the cyanobacterium Pannus brasiliensis CCIBt3594.</title>
        <authorList>
            <person name="Machado M."/>
            <person name="Botero N.B."/>
            <person name="Andreote A.P.D."/>
            <person name="Feitosa A.M.T."/>
            <person name="Popin R."/>
            <person name="Sivonen K."/>
            <person name="Fiore M.F."/>
        </authorList>
    </citation>
    <scope>NUCLEOTIDE SEQUENCE [LARGE SCALE GENOMIC DNA]</scope>
    <source>
        <strain evidence="1 2">CCIBt3594</strain>
    </source>
</reference>
<gene>
    <name evidence="1" type="ORF">V0288_22735</name>
</gene>
<evidence type="ECO:0000313" key="2">
    <source>
        <dbReference type="Proteomes" id="UP001328733"/>
    </source>
</evidence>
<protein>
    <submittedName>
        <fullName evidence="1">Uncharacterized protein</fullName>
    </submittedName>
</protein>
<keyword evidence="2" id="KW-1185">Reference proteome</keyword>
<sequence length="42" mass="5089">MDSRFILNGITFIWNEEKARQNPRKHSGVTFDERRSLFSTRF</sequence>
<evidence type="ECO:0000313" key="1">
    <source>
        <dbReference type="EMBL" id="MEG3439962.1"/>
    </source>
</evidence>
<comment type="caution">
    <text evidence="1">The sequence shown here is derived from an EMBL/GenBank/DDBJ whole genome shotgun (WGS) entry which is preliminary data.</text>
</comment>
<dbReference type="EMBL" id="JBAFSM010000067">
    <property type="protein sequence ID" value="MEG3439962.1"/>
    <property type="molecule type" value="Genomic_DNA"/>
</dbReference>
<dbReference type="AlphaFoldDB" id="A0AAW9QYZ7"/>
<proteinExistence type="predicted"/>
<dbReference type="RefSeq" id="WP_332867433.1">
    <property type="nucleotide sequence ID" value="NZ_JBAFSM010000067.1"/>
</dbReference>
<organism evidence="1 2">
    <name type="scientific">Pannus brasiliensis CCIBt3594</name>
    <dbReference type="NCBI Taxonomy" id="1427578"/>
    <lineage>
        <taxon>Bacteria</taxon>
        <taxon>Bacillati</taxon>
        <taxon>Cyanobacteriota</taxon>
        <taxon>Cyanophyceae</taxon>
        <taxon>Oscillatoriophycideae</taxon>
        <taxon>Chroococcales</taxon>
        <taxon>Microcystaceae</taxon>
        <taxon>Pannus</taxon>
    </lineage>
</organism>
<dbReference type="Proteomes" id="UP001328733">
    <property type="component" value="Unassembled WGS sequence"/>
</dbReference>
<name>A0AAW9QYZ7_9CHRO</name>
<accession>A0AAW9QYZ7</accession>